<dbReference type="Proteomes" id="UP000837801">
    <property type="component" value="Unassembled WGS sequence"/>
</dbReference>
<dbReference type="Pfam" id="PF10262">
    <property type="entry name" value="Rdx"/>
    <property type="match status" value="1"/>
</dbReference>
<protein>
    <submittedName>
        <fullName evidence="3">Uncharacterized protein</fullName>
    </submittedName>
</protein>
<feature type="region of interest" description="Disordered" evidence="2">
    <location>
        <begin position="122"/>
        <end position="153"/>
    </location>
</feature>
<evidence type="ECO:0000256" key="2">
    <source>
        <dbReference type="SAM" id="MobiDB-lite"/>
    </source>
</evidence>
<proteinExistence type="predicted"/>
<evidence type="ECO:0000313" key="3">
    <source>
        <dbReference type="EMBL" id="CAH2353495.1"/>
    </source>
</evidence>
<dbReference type="PANTHER" id="PTHR36417:SF2">
    <property type="entry name" value="SELENOPROTEIN DOMAIN PROTEIN (AFU_ORTHOLOGUE AFUA_1G05220)"/>
    <property type="match status" value="1"/>
</dbReference>
<sequence length="163" mass="18959">MSKFPKVSIEFCAKCKWHNRAIWYVQEILQTFSKPGVNLIEDISVQPRYDFPGLFRIVAHKNENESKILYSRRFKSDVDDNLIEDYVYEGFPDSKFLKTLLRDYLFPDNNLGHIDRGTEREVLNQGGKKEVKKQEKQEPETPEAEAKAEAEGPECVACKVEEL</sequence>
<dbReference type="PANTHER" id="PTHR36417">
    <property type="entry name" value="SELENOPROTEIN DOMAIN PROTEIN (AFU_ORTHOLOGUE AFUA_1G05220)"/>
    <property type="match status" value="1"/>
</dbReference>
<comment type="caution">
    <text evidence="3">The sequence shown here is derived from an EMBL/GenBank/DDBJ whole genome shotgun (WGS) entry which is preliminary data.</text>
</comment>
<organism evidence="3 4">
    <name type="scientific">[Candida] railenensis</name>
    <dbReference type="NCBI Taxonomy" id="45579"/>
    <lineage>
        <taxon>Eukaryota</taxon>
        <taxon>Fungi</taxon>
        <taxon>Dikarya</taxon>
        <taxon>Ascomycota</taxon>
        <taxon>Saccharomycotina</taxon>
        <taxon>Pichiomycetes</taxon>
        <taxon>Debaryomycetaceae</taxon>
        <taxon>Kurtzmaniella</taxon>
    </lineage>
</organism>
<keyword evidence="4" id="KW-1185">Reference proteome</keyword>
<evidence type="ECO:0000313" key="4">
    <source>
        <dbReference type="Proteomes" id="UP000837801"/>
    </source>
</evidence>
<dbReference type="Gene3D" id="3.40.30.10">
    <property type="entry name" value="Glutaredoxin"/>
    <property type="match status" value="1"/>
</dbReference>
<accession>A0A9P0QSB8</accession>
<evidence type="ECO:0000256" key="1">
    <source>
        <dbReference type="ARBA" id="ARBA00023284"/>
    </source>
</evidence>
<gene>
    <name evidence="3" type="ORF">CLIB1423_11S00980</name>
</gene>
<dbReference type="OrthoDB" id="60822at2759"/>
<keyword evidence="1" id="KW-0676">Redox-active center</keyword>
<reference evidence="3" key="1">
    <citation type="submission" date="2022-03" db="EMBL/GenBank/DDBJ databases">
        <authorList>
            <person name="Legras J.-L."/>
            <person name="Devillers H."/>
            <person name="Grondin C."/>
        </authorList>
    </citation>
    <scope>NUCLEOTIDE SEQUENCE</scope>
    <source>
        <strain evidence="3">CLIB 1423</strain>
    </source>
</reference>
<dbReference type="InterPro" id="IPR036249">
    <property type="entry name" value="Thioredoxin-like_sf"/>
</dbReference>
<dbReference type="EMBL" id="CAKXYY010000011">
    <property type="protein sequence ID" value="CAH2353495.1"/>
    <property type="molecule type" value="Genomic_DNA"/>
</dbReference>
<feature type="compositionally biased region" description="Basic and acidic residues" evidence="2">
    <location>
        <begin position="122"/>
        <end position="150"/>
    </location>
</feature>
<dbReference type="SUPFAM" id="SSF52833">
    <property type="entry name" value="Thioredoxin-like"/>
    <property type="match status" value="1"/>
</dbReference>
<dbReference type="InterPro" id="IPR011893">
    <property type="entry name" value="Selenoprotein_Rdx-typ"/>
</dbReference>
<name>A0A9P0QSB8_9ASCO</name>
<dbReference type="AlphaFoldDB" id="A0A9P0QSB8"/>